<evidence type="ECO:0000313" key="2">
    <source>
        <dbReference type="Proteomes" id="UP000823749"/>
    </source>
</evidence>
<sequence length="87" mass="10616">MLWPTFFAPSTTLSYLSCFFSTFQSLCLRTPFGYRNRRTLDIADWFIHQNFYVQPWCSFLTLKYFTAPTQRQIDRWNFITVLMKKYT</sequence>
<dbReference type="EMBL" id="JACTNZ010000007">
    <property type="protein sequence ID" value="KAG5541280.1"/>
    <property type="molecule type" value="Genomic_DNA"/>
</dbReference>
<name>A0AAV6JQE4_9ERIC</name>
<reference evidence="1" key="1">
    <citation type="submission" date="2020-08" db="EMBL/GenBank/DDBJ databases">
        <title>Plant Genome Project.</title>
        <authorList>
            <person name="Zhang R.-G."/>
        </authorList>
    </citation>
    <scope>NUCLEOTIDE SEQUENCE</scope>
    <source>
        <strain evidence="1">WSP0</strain>
        <tissue evidence="1">Leaf</tissue>
    </source>
</reference>
<organism evidence="1 2">
    <name type="scientific">Rhododendron griersonianum</name>
    <dbReference type="NCBI Taxonomy" id="479676"/>
    <lineage>
        <taxon>Eukaryota</taxon>
        <taxon>Viridiplantae</taxon>
        <taxon>Streptophyta</taxon>
        <taxon>Embryophyta</taxon>
        <taxon>Tracheophyta</taxon>
        <taxon>Spermatophyta</taxon>
        <taxon>Magnoliopsida</taxon>
        <taxon>eudicotyledons</taxon>
        <taxon>Gunneridae</taxon>
        <taxon>Pentapetalae</taxon>
        <taxon>asterids</taxon>
        <taxon>Ericales</taxon>
        <taxon>Ericaceae</taxon>
        <taxon>Ericoideae</taxon>
        <taxon>Rhodoreae</taxon>
        <taxon>Rhododendron</taxon>
    </lineage>
</organism>
<gene>
    <name evidence="1" type="ORF">RHGRI_021204</name>
</gene>
<proteinExistence type="predicted"/>
<evidence type="ECO:0008006" key="3">
    <source>
        <dbReference type="Google" id="ProtNLM"/>
    </source>
</evidence>
<comment type="caution">
    <text evidence="1">The sequence shown here is derived from an EMBL/GenBank/DDBJ whole genome shotgun (WGS) entry which is preliminary data.</text>
</comment>
<evidence type="ECO:0000313" key="1">
    <source>
        <dbReference type="EMBL" id="KAG5541280.1"/>
    </source>
</evidence>
<dbReference type="Proteomes" id="UP000823749">
    <property type="component" value="Chromosome 7"/>
</dbReference>
<dbReference type="AlphaFoldDB" id="A0AAV6JQE4"/>
<keyword evidence="2" id="KW-1185">Reference proteome</keyword>
<accession>A0AAV6JQE4</accession>
<protein>
    <recommendedName>
        <fullName evidence="3">Secreted protein</fullName>
    </recommendedName>
</protein>